<feature type="domain" description="Heparan-alpha-glucosaminide N-acetyltransferase catalytic" evidence="2">
    <location>
        <begin position="14"/>
        <end position="221"/>
    </location>
</feature>
<reference evidence="3 4" key="1">
    <citation type="submission" date="2019-09" db="EMBL/GenBank/DDBJ databases">
        <title>Isolation and complete genome sequencing of Methylocystis species.</title>
        <authorList>
            <person name="Rumah B.L."/>
            <person name="Stead C.E."/>
            <person name="Stevens B.C."/>
            <person name="Minton N.P."/>
            <person name="Grosse-Honebrink A."/>
            <person name="Zhang Y."/>
        </authorList>
    </citation>
    <scope>NUCLEOTIDE SEQUENCE [LARGE SCALE GENOMIC DNA]</scope>
    <source>
        <strain evidence="3 4">BRCS2</strain>
    </source>
</reference>
<feature type="transmembrane region" description="Helical" evidence="1">
    <location>
        <begin position="351"/>
        <end position="373"/>
    </location>
</feature>
<evidence type="ECO:0000259" key="2">
    <source>
        <dbReference type="Pfam" id="PF07786"/>
    </source>
</evidence>
<organism evidence="3 4">
    <name type="scientific">Methylocystis parvus</name>
    <dbReference type="NCBI Taxonomy" id="134"/>
    <lineage>
        <taxon>Bacteria</taxon>
        <taxon>Pseudomonadati</taxon>
        <taxon>Pseudomonadota</taxon>
        <taxon>Alphaproteobacteria</taxon>
        <taxon>Hyphomicrobiales</taxon>
        <taxon>Methylocystaceae</taxon>
        <taxon>Methylocystis</taxon>
    </lineage>
</organism>
<proteinExistence type="predicted"/>
<keyword evidence="4" id="KW-1185">Reference proteome</keyword>
<dbReference type="InterPro" id="IPR012429">
    <property type="entry name" value="HGSNAT_cat"/>
</dbReference>
<dbReference type="RefSeq" id="WP_016921152.1">
    <property type="nucleotide sequence ID" value="NZ_CP044331.1"/>
</dbReference>
<keyword evidence="1" id="KW-1133">Transmembrane helix</keyword>
<dbReference type="AlphaFoldDB" id="A0A6B8M2Z1"/>
<dbReference type="KEGG" id="mpar:F7D14_02960"/>
<evidence type="ECO:0000256" key="1">
    <source>
        <dbReference type="SAM" id="Phobius"/>
    </source>
</evidence>
<keyword evidence="1" id="KW-0472">Membrane</keyword>
<gene>
    <name evidence="3" type="ORF">F7D14_02960</name>
</gene>
<feature type="transmembrane region" description="Helical" evidence="1">
    <location>
        <begin position="311"/>
        <end position="331"/>
    </location>
</feature>
<dbReference type="Pfam" id="PF07786">
    <property type="entry name" value="HGSNAT_cat"/>
    <property type="match status" value="1"/>
</dbReference>
<protein>
    <submittedName>
        <fullName evidence="3">DUF1624 domain-containing protein</fullName>
    </submittedName>
</protein>
<accession>A0A6B8M2Z1</accession>
<dbReference type="PANTHER" id="PTHR40407:SF1">
    <property type="entry name" value="HEPARAN-ALPHA-GLUCOSAMINIDE N-ACETYLTRANSFERASE CATALYTIC DOMAIN-CONTAINING PROTEIN"/>
    <property type="match status" value="1"/>
</dbReference>
<evidence type="ECO:0000313" key="4">
    <source>
        <dbReference type="Proteomes" id="UP000422569"/>
    </source>
</evidence>
<sequence length="392" mass="42689">MTAPLGVEIANDPRLPEIDRLRGLVMVIMALDHMRDFFDADSMRFSPTDLDHTYPFLFFTRFITHFCAPTFALLAGVGAYLYGARRQDPKALSVFLASRGLWLILLDIVVISPIWVGPGRFSLETLWAIGSGLLCLSVLSLLPARAALVVGAAIIIGHNLLDGVHPADLGAFGPFWPMIHERGPLPFGAPGAVHYPALPWIGVVTLGYGIGPLFQKAPAERDRILRLGGLGALTVFVLLRAGNVYGDPHPWATQRDPILSLLSFLNVSKYPPSLLYLLVTLGGAALALPLLAKVGGRVGSWLAIFGRTPLFFYVLHLYVGVAGAIALAYAKGYRIEDVANFMTSGAPPADFGAGLAGAYAAWLTILILLYPLCRWFADVKRRRVDLWWLSYL</sequence>
<feature type="transmembrane region" description="Helical" evidence="1">
    <location>
        <begin position="94"/>
        <end position="115"/>
    </location>
</feature>
<keyword evidence="1" id="KW-0812">Transmembrane</keyword>
<dbReference type="PANTHER" id="PTHR40407">
    <property type="entry name" value="MEMBRANE PROTEIN-LIKE PROTEIN"/>
    <property type="match status" value="1"/>
</dbReference>
<name>A0A6B8M2Z1_9HYPH</name>
<feature type="transmembrane region" description="Helical" evidence="1">
    <location>
        <begin position="224"/>
        <end position="242"/>
    </location>
</feature>
<dbReference type="EMBL" id="CP044331">
    <property type="protein sequence ID" value="QGM96542.1"/>
    <property type="molecule type" value="Genomic_DNA"/>
</dbReference>
<feature type="transmembrane region" description="Helical" evidence="1">
    <location>
        <begin position="62"/>
        <end position="82"/>
    </location>
</feature>
<evidence type="ECO:0000313" key="3">
    <source>
        <dbReference type="EMBL" id="QGM96542.1"/>
    </source>
</evidence>
<dbReference type="Proteomes" id="UP000422569">
    <property type="component" value="Chromosome"/>
</dbReference>
<feature type="transmembrane region" description="Helical" evidence="1">
    <location>
        <begin position="273"/>
        <end position="291"/>
    </location>
</feature>
<feature type="transmembrane region" description="Helical" evidence="1">
    <location>
        <begin position="127"/>
        <end position="156"/>
    </location>
</feature>